<protein>
    <submittedName>
        <fullName evidence="1">Uncharacterized protein</fullName>
    </submittedName>
</protein>
<proteinExistence type="predicted"/>
<dbReference type="AlphaFoldDB" id="A0A292PSD7"/>
<reference evidence="1" key="1">
    <citation type="submission" date="2015-10" db="EMBL/GenBank/DDBJ databases">
        <authorList>
            <person name="Regsiter A."/>
            <person name="william w."/>
        </authorList>
    </citation>
    <scope>NUCLEOTIDE SEQUENCE</scope>
    <source>
        <strain evidence="1">Montdore</strain>
    </source>
</reference>
<evidence type="ECO:0000313" key="2">
    <source>
        <dbReference type="Proteomes" id="UP001412239"/>
    </source>
</evidence>
<sequence>MAITSKQSMLDSRGLVTSERLLLAYASIPMTVQYLAGPQSSQVGLGRISLISNVRFCAL</sequence>
<dbReference type="EMBL" id="LN891076">
    <property type="protein sequence ID" value="CUS09615.1"/>
    <property type="molecule type" value="Genomic_DNA"/>
</dbReference>
<keyword evidence="2" id="KW-1185">Reference proteome</keyword>
<name>A0A292PSD7_9PEZI</name>
<organism evidence="1 2">
    <name type="scientific">Tuber aestivum</name>
    <name type="common">summer truffle</name>
    <dbReference type="NCBI Taxonomy" id="59557"/>
    <lineage>
        <taxon>Eukaryota</taxon>
        <taxon>Fungi</taxon>
        <taxon>Dikarya</taxon>
        <taxon>Ascomycota</taxon>
        <taxon>Pezizomycotina</taxon>
        <taxon>Pezizomycetes</taxon>
        <taxon>Pezizales</taxon>
        <taxon>Tuberaceae</taxon>
        <taxon>Tuber</taxon>
    </lineage>
</organism>
<dbReference type="Proteomes" id="UP001412239">
    <property type="component" value="Unassembled WGS sequence"/>
</dbReference>
<accession>A0A292PSD7</accession>
<gene>
    <name evidence="1" type="ORF">GSTUAT00006330001</name>
</gene>
<evidence type="ECO:0000313" key="1">
    <source>
        <dbReference type="EMBL" id="CUS09615.1"/>
    </source>
</evidence>